<reference evidence="6" key="1">
    <citation type="journal article" date="2019" name="Int. J. Syst. Evol. Microbiol.">
        <title>The Global Catalogue of Microorganisms (GCM) 10K type strain sequencing project: providing services to taxonomists for standard genome sequencing and annotation.</title>
        <authorList>
            <consortium name="The Broad Institute Genomics Platform"/>
            <consortium name="The Broad Institute Genome Sequencing Center for Infectious Disease"/>
            <person name="Wu L."/>
            <person name="Ma J."/>
        </authorList>
    </citation>
    <scope>NUCLEOTIDE SEQUENCE [LARGE SCALE GENOMIC DNA]</scope>
    <source>
        <strain evidence="6">JCM 3369</strain>
    </source>
</reference>
<dbReference type="PANTHER" id="PTHR11699">
    <property type="entry name" value="ALDEHYDE DEHYDROGENASE-RELATED"/>
    <property type="match status" value="1"/>
</dbReference>
<proteinExistence type="inferred from homology"/>
<name>A0ABW2CTY5_9ACTN</name>
<feature type="domain" description="Aldehyde dehydrogenase" evidence="4">
    <location>
        <begin position="29"/>
        <end position="490"/>
    </location>
</feature>
<evidence type="ECO:0000259" key="4">
    <source>
        <dbReference type="Pfam" id="PF00171"/>
    </source>
</evidence>
<dbReference type="SUPFAM" id="SSF53720">
    <property type="entry name" value="ALDH-like"/>
    <property type="match status" value="1"/>
</dbReference>
<dbReference type="InterPro" id="IPR016161">
    <property type="entry name" value="Ald_DH/histidinol_DH"/>
</dbReference>
<keyword evidence="1 3" id="KW-0560">Oxidoreductase</keyword>
<evidence type="ECO:0000313" key="6">
    <source>
        <dbReference type="Proteomes" id="UP001596380"/>
    </source>
</evidence>
<dbReference type="InterPro" id="IPR029510">
    <property type="entry name" value="Ald_DH_CS_GLU"/>
</dbReference>
<dbReference type="InterPro" id="IPR015590">
    <property type="entry name" value="Aldehyde_DH_dom"/>
</dbReference>
<protein>
    <submittedName>
        <fullName evidence="5">Aldehyde dehydrogenase</fullName>
    </submittedName>
</protein>
<dbReference type="PROSITE" id="PS00070">
    <property type="entry name" value="ALDEHYDE_DEHYDR_CYS"/>
    <property type="match status" value="1"/>
</dbReference>
<evidence type="ECO:0000313" key="5">
    <source>
        <dbReference type="EMBL" id="MFC6885247.1"/>
    </source>
</evidence>
<evidence type="ECO:0000256" key="3">
    <source>
        <dbReference type="RuleBase" id="RU003345"/>
    </source>
</evidence>
<dbReference type="EMBL" id="JBHSXS010000035">
    <property type="protein sequence ID" value="MFC6885247.1"/>
    <property type="molecule type" value="Genomic_DNA"/>
</dbReference>
<dbReference type="Pfam" id="PF00171">
    <property type="entry name" value="Aldedh"/>
    <property type="match status" value="1"/>
</dbReference>
<dbReference type="RefSeq" id="WP_160825853.1">
    <property type="nucleotide sequence ID" value="NZ_JBHSXE010000001.1"/>
</dbReference>
<feature type="active site" evidence="2">
    <location>
        <position position="265"/>
    </location>
</feature>
<dbReference type="InterPro" id="IPR016160">
    <property type="entry name" value="Ald_DH_CS_CYS"/>
</dbReference>
<dbReference type="Gene3D" id="3.40.309.10">
    <property type="entry name" value="Aldehyde Dehydrogenase, Chain A, domain 2"/>
    <property type="match status" value="1"/>
</dbReference>
<evidence type="ECO:0000256" key="1">
    <source>
        <dbReference type="ARBA" id="ARBA00023002"/>
    </source>
</evidence>
<evidence type="ECO:0000256" key="2">
    <source>
        <dbReference type="PROSITE-ProRule" id="PRU10007"/>
    </source>
</evidence>
<gene>
    <name evidence="5" type="ORF">ACFQKB_36200</name>
</gene>
<dbReference type="Proteomes" id="UP001596380">
    <property type="component" value="Unassembled WGS sequence"/>
</dbReference>
<dbReference type="PROSITE" id="PS00687">
    <property type="entry name" value="ALDEHYDE_DEHYDR_GLU"/>
    <property type="match status" value="1"/>
</dbReference>
<organism evidence="5 6">
    <name type="scientific">Actinomadura yumaensis</name>
    <dbReference type="NCBI Taxonomy" id="111807"/>
    <lineage>
        <taxon>Bacteria</taxon>
        <taxon>Bacillati</taxon>
        <taxon>Actinomycetota</taxon>
        <taxon>Actinomycetes</taxon>
        <taxon>Streptosporangiales</taxon>
        <taxon>Thermomonosporaceae</taxon>
        <taxon>Actinomadura</taxon>
    </lineage>
</organism>
<comment type="caution">
    <text evidence="5">The sequence shown here is derived from an EMBL/GenBank/DDBJ whole genome shotgun (WGS) entry which is preliminary data.</text>
</comment>
<dbReference type="InterPro" id="IPR016162">
    <property type="entry name" value="Ald_DH_N"/>
</dbReference>
<sequence length="496" mass="52679">MAEQAAAAIAVPDIDLRTELFVDGAFRPAASGRTFDRVSPRDGRVIAAVAEADAEDVDRAVAAARAAFEDGRWRDLHPRERRAVLRRLSELIDAHAEELALTESLDMGKPVSDARAVDLRVTVQTFDFFAEAVDKTYDQVAPTGPRTLATITREPLGVVAAIVPWNFPLMLAAWKVAPALATGNSVVLKPAEQSPLTALRLAELAAEAGVPPGVLNVVPGFGPTAGAALGRHPDVDAVTFTGSGEVGRMFMHYAAESNLKQVSLELGGKSPQVVLADAPDTATVAEAVAGGIFFNQGEVCSAGSRLLVHHSRKDELVDAVVRASEALRPGDPLDPSTTLGALVERVHLERVLGHLDAARADGADILTGGNRALEETGGFYVEPTVIDGVAPDMRIAQEEVFGPVLAVLPFDDEEEAVALANGTPYGLAASVWTRDLSKAHLMSRAIRAGTVWVNCFDASDITVPFGGYAQSGFGRDKSLHALDKYTQLKTTWIQLY</sequence>
<accession>A0ABW2CTY5</accession>
<dbReference type="Gene3D" id="3.40.605.10">
    <property type="entry name" value="Aldehyde Dehydrogenase, Chain A, domain 1"/>
    <property type="match status" value="1"/>
</dbReference>
<dbReference type="CDD" id="cd07112">
    <property type="entry name" value="ALDH_GABALDH-PuuC"/>
    <property type="match status" value="1"/>
</dbReference>
<comment type="similarity">
    <text evidence="3">Belongs to the aldehyde dehydrogenase family.</text>
</comment>
<dbReference type="InterPro" id="IPR016163">
    <property type="entry name" value="Ald_DH_C"/>
</dbReference>
<keyword evidence="6" id="KW-1185">Reference proteome</keyword>